<evidence type="ECO:0000313" key="2">
    <source>
        <dbReference type="EMBL" id="PSS28204.1"/>
    </source>
</evidence>
<organism evidence="2 3">
    <name type="scientific">Amorphotheca resinae ATCC 22711</name>
    <dbReference type="NCBI Taxonomy" id="857342"/>
    <lineage>
        <taxon>Eukaryota</taxon>
        <taxon>Fungi</taxon>
        <taxon>Dikarya</taxon>
        <taxon>Ascomycota</taxon>
        <taxon>Pezizomycotina</taxon>
        <taxon>Leotiomycetes</taxon>
        <taxon>Helotiales</taxon>
        <taxon>Amorphothecaceae</taxon>
        <taxon>Amorphotheca</taxon>
    </lineage>
</organism>
<sequence length="424" mass="45765">MSRNIKSPFQSNTVPPPAVTTSAQLEKEFGDMTIRPPAKTVMPSSSRHRESASQPSSSKAPEQSGPSTFSPREQEISYYPLSSSSQAQNPSEQPLISSLSRRHTAPHDVSEIWSPLELKSGMATTSPAIKKKGILRKTENKVAATSSLHDPGRPMPPSKDPYPSSSHPPEIRGRVRTSRYPLGDNTRTYLEGMSPLSSQAESSSSQATPAASGPNRTVPTHSIFTSPADIKMASRQTHIETMAPAERQRQEQWAQTMITRTSSCPQEFAWMRVDGGYVCAGGHHHISDELLAEGQGGLFLLPNRLSLTGCFGPYYPDPNMPKVFRYGGTMPLPQGAPESIGDWVYNVQNALAQAGGGPGVLGGALLGGLQSRVQRGGPLSRRPPPPYMSRAPPDNPSDRIFGQLHSQGDTGGPTAFRRRVLGPR</sequence>
<protein>
    <submittedName>
        <fullName evidence="2">Uncharacterized protein</fullName>
    </submittedName>
</protein>
<evidence type="ECO:0000256" key="1">
    <source>
        <dbReference type="SAM" id="MobiDB-lite"/>
    </source>
</evidence>
<dbReference type="EMBL" id="KZ679006">
    <property type="protein sequence ID" value="PSS28204.1"/>
    <property type="molecule type" value="Genomic_DNA"/>
</dbReference>
<proteinExistence type="predicted"/>
<gene>
    <name evidence="2" type="ORF">M430DRAFT_269608</name>
</gene>
<dbReference type="RefSeq" id="XP_024725729.1">
    <property type="nucleotide sequence ID" value="XM_024865480.1"/>
</dbReference>
<feature type="region of interest" description="Disordered" evidence="1">
    <location>
        <begin position="128"/>
        <end position="221"/>
    </location>
</feature>
<dbReference type="OrthoDB" id="4746642at2759"/>
<dbReference type="AlphaFoldDB" id="A0A2T3BFQ6"/>
<keyword evidence="3" id="KW-1185">Reference proteome</keyword>
<name>A0A2T3BFQ6_AMORE</name>
<feature type="region of interest" description="Disordered" evidence="1">
    <location>
        <begin position="373"/>
        <end position="424"/>
    </location>
</feature>
<feature type="compositionally biased region" description="Polar residues" evidence="1">
    <location>
        <begin position="1"/>
        <end position="24"/>
    </location>
</feature>
<feature type="compositionally biased region" description="Polar residues" evidence="1">
    <location>
        <begin position="80"/>
        <end position="99"/>
    </location>
</feature>
<feature type="region of interest" description="Disordered" evidence="1">
    <location>
        <begin position="1"/>
        <end position="107"/>
    </location>
</feature>
<evidence type="ECO:0000313" key="3">
    <source>
        <dbReference type="Proteomes" id="UP000241818"/>
    </source>
</evidence>
<feature type="compositionally biased region" description="Low complexity" evidence="1">
    <location>
        <begin position="194"/>
        <end position="212"/>
    </location>
</feature>
<dbReference type="InParanoid" id="A0A2T3BFQ6"/>
<dbReference type="Proteomes" id="UP000241818">
    <property type="component" value="Unassembled WGS sequence"/>
</dbReference>
<feature type="compositionally biased region" description="Polar residues" evidence="1">
    <location>
        <begin position="52"/>
        <end position="71"/>
    </location>
</feature>
<reference evidence="2 3" key="1">
    <citation type="journal article" date="2018" name="New Phytol.">
        <title>Comparative genomics and transcriptomics depict ericoid mycorrhizal fungi as versatile saprotrophs and plant mutualists.</title>
        <authorList>
            <person name="Martino E."/>
            <person name="Morin E."/>
            <person name="Grelet G.A."/>
            <person name="Kuo A."/>
            <person name="Kohler A."/>
            <person name="Daghino S."/>
            <person name="Barry K.W."/>
            <person name="Cichocki N."/>
            <person name="Clum A."/>
            <person name="Dockter R.B."/>
            <person name="Hainaut M."/>
            <person name="Kuo R.C."/>
            <person name="LaButti K."/>
            <person name="Lindahl B.D."/>
            <person name="Lindquist E.A."/>
            <person name="Lipzen A."/>
            <person name="Khouja H.R."/>
            <person name="Magnuson J."/>
            <person name="Murat C."/>
            <person name="Ohm R.A."/>
            <person name="Singer S.W."/>
            <person name="Spatafora J.W."/>
            <person name="Wang M."/>
            <person name="Veneault-Fourrey C."/>
            <person name="Henrissat B."/>
            <person name="Grigoriev I.V."/>
            <person name="Martin F.M."/>
            <person name="Perotto S."/>
        </authorList>
    </citation>
    <scope>NUCLEOTIDE SEQUENCE [LARGE SCALE GENOMIC DNA]</scope>
    <source>
        <strain evidence="2 3">ATCC 22711</strain>
    </source>
</reference>
<dbReference type="GeneID" id="36573561"/>
<accession>A0A2T3BFQ6</accession>